<name>A0A8S1PVD6_PARPR</name>
<dbReference type="EMBL" id="CAJJDM010000134">
    <property type="protein sequence ID" value="CAD8106608.1"/>
    <property type="molecule type" value="Genomic_DNA"/>
</dbReference>
<dbReference type="PROSITE" id="PS50127">
    <property type="entry name" value="UBC_2"/>
    <property type="match status" value="1"/>
</dbReference>
<reference evidence="2" key="1">
    <citation type="submission" date="2021-01" db="EMBL/GenBank/DDBJ databases">
        <authorList>
            <consortium name="Genoscope - CEA"/>
            <person name="William W."/>
        </authorList>
    </citation>
    <scope>NUCLEOTIDE SEQUENCE</scope>
</reference>
<sequence length="149" mass="17514">MQQKLIKELKELTIDSPLPGVKITSYPEARLIWTAIMEGPEGTPYQGGHFEVLICFPENYPFKPPKFYFQTKIFHPNIGEDGRLCAYCFLPDSDWQPTNTVKYALEKILNLLRNVNFNDDLNKKAMQMYREDKNKFEEFARFETIMYAT</sequence>
<dbReference type="InterPro" id="IPR050113">
    <property type="entry name" value="Ub_conjugating_enzyme"/>
</dbReference>
<comment type="caution">
    <text evidence="2">The sequence shown here is derived from an EMBL/GenBank/DDBJ whole genome shotgun (WGS) entry which is preliminary data.</text>
</comment>
<dbReference type="OMA" id="INDPQPD"/>
<dbReference type="SMART" id="SM00212">
    <property type="entry name" value="UBCc"/>
    <property type="match status" value="1"/>
</dbReference>
<evidence type="ECO:0000313" key="3">
    <source>
        <dbReference type="Proteomes" id="UP000688137"/>
    </source>
</evidence>
<dbReference type="PANTHER" id="PTHR24067">
    <property type="entry name" value="UBIQUITIN-CONJUGATING ENZYME E2"/>
    <property type="match status" value="1"/>
</dbReference>
<evidence type="ECO:0000259" key="1">
    <source>
        <dbReference type="PROSITE" id="PS50127"/>
    </source>
</evidence>
<gene>
    <name evidence="2" type="ORF">PPRIM_AZ9-3.1.T1310074</name>
</gene>
<accession>A0A8S1PVD6</accession>
<evidence type="ECO:0000313" key="2">
    <source>
        <dbReference type="EMBL" id="CAD8106608.1"/>
    </source>
</evidence>
<keyword evidence="3" id="KW-1185">Reference proteome</keyword>
<proteinExistence type="predicted"/>
<protein>
    <recommendedName>
        <fullName evidence="1">UBC core domain-containing protein</fullName>
    </recommendedName>
</protein>
<feature type="domain" description="UBC core" evidence="1">
    <location>
        <begin position="1"/>
        <end position="149"/>
    </location>
</feature>
<dbReference type="Pfam" id="PF00179">
    <property type="entry name" value="UQ_con"/>
    <property type="match status" value="1"/>
</dbReference>
<dbReference type="InterPro" id="IPR000608">
    <property type="entry name" value="UBC"/>
</dbReference>
<organism evidence="2 3">
    <name type="scientific">Paramecium primaurelia</name>
    <dbReference type="NCBI Taxonomy" id="5886"/>
    <lineage>
        <taxon>Eukaryota</taxon>
        <taxon>Sar</taxon>
        <taxon>Alveolata</taxon>
        <taxon>Ciliophora</taxon>
        <taxon>Intramacronucleata</taxon>
        <taxon>Oligohymenophorea</taxon>
        <taxon>Peniculida</taxon>
        <taxon>Parameciidae</taxon>
        <taxon>Paramecium</taxon>
    </lineage>
</organism>
<dbReference type="AlphaFoldDB" id="A0A8S1PVD6"/>
<dbReference type="Proteomes" id="UP000688137">
    <property type="component" value="Unassembled WGS sequence"/>
</dbReference>